<dbReference type="EMBL" id="JAHQIW010004510">
    <property type="protein sequence ID" value="KAJ1362649.1"/>
    <property type="molecule type" value="Genomic_DNA"/>
</dbReference>
<sequence>MHASVGNFEDHYIGIISVDFELLVNGVETLCVEERNCDSFEVHHHSVVYCTFHADWEKSDS</sequence>
<reference evidence="1" key="1">
    <citation type="submission" date="2021-06" db="EMBL/GenBank/DDBJ databases">
        <title>Parelaphostrongylus tenuis whole genome reference sequence.</title>
        <authorList>
            <person name="Garwood T.J."/>
            <person name="Larsen P.A."/>
            <person name="Fountain-Jones N.M."/>
            <person name="Garbe J.R."/>
            <person name="Macchietto M.G."/>
            <person name="Kania S.A."/>
            <person name="Gerhold R.W."/>
            <person name="Richards J.E."/>
            <person name="Wolf T.M."/>
        </authorList>
    </citation>
    <scope>NUCLEOTIDE SEQUENCE</scope>
    <source>
        <strain evidence="1">MNPRO001-30</strain>
        <tissue evidence="1">Meninges</tissue>
    </source>
</reference>
<proteinExistence type="predicted"/>
<organism evidence="1 2">
    <name type="scientific">Parelaphostrongylus tenuis</name>
    <name type="common">Meningeal worm</name>
    <dbReference type="NCBI Taxonomy" id="148309"/>
    <lineage>
        <taxon>Eukaryota</taxon>
        <taxon>Metazoa</taxon>
        <taxon>Ecdysozoa</taxon>
        <taxon>Nematoda</taxon>
        <taxon>Chromadorea</taxon>
        <taxon>Rhabditida</taxon>
        <taxon>Rhabditina</taxon>
        <taxon>Rhabditomorpha</taxon>
        <taxon>Strongyloidea</taxon>
        <taxon>Metastrongylidae</taxon>
        <taxon>Parelaphostrongylus</taxon>
    </lineage>
</organism>
<accession>A0AAD5QV34</accession>
<comment type="caution">
    <text evidence="1">The sequence shown here is derived from an EMBL/GenBank/DDBJ whole genome shotgun (WGS) entry which is preliminary data.</text>
</comment>
<dbReference type="AlphaFoldDB" id="A0AAD5QV34"/>
<protein>
    <submittedName>
        <fullName evidence="1">Uncharacterized protein</fullName>
    </submittedName>
</protein>
<name>A0AAD5QV34_PARTN</name>
<keyword evidence="2" id="KW-1185">Reference proteome</keyword>
<gene>
    <name evidence="1" type="ORF">KIN20_022280</name>
</gene>
<dbReference type="Proteomes" id="UP001196413">
    <property type="component" value="Unassembled WGS sequence"/>
</dbReference>
<evidence type="ECO:0000313" key="2">
    <source>
        <dbReference type="Proteomes" id="UP001196413"/>
    </source>
</evidence>
<evidence type="ECO:0000313" key="1">
    <source>
        <dbReference type="EMBL" id="KAJ1362649.1"/>
    </source>
</evidence>